<sequence length="114" mass="12394">MNMDLTSAIGTLGSDYVNKVTSAMKDNATLKTTGTADSDTTFDAIYDSVSGLLNSTNSYVQRAQQAEIDYALGNMTNTHELGVYQQEANIALQYTVAIRDKALEAYNSIMNMSM</sequence>
<reference evidence="5 6" key="1">
    <citation type="journal article" date="2009" name="Proc. Natl. Acad. Sci. U.S.A.">
        <title>Characterizing a model human gut microbiota composed of members of its two dominant bacterial phyla.</title>
        <authorList>
            <person name="Mahowald M.A."/>
            <person name="Rey F.E."/>
            <person name="Seedorf H."/>
            <person name="Turnbaugh P.J."/>
            <person name="Fulton R.S."/>
            <person name="Wollam A."/>
            <person name="Shah N."/>
            <person name="Wang C."/>
            <person name="Magrini V."/>
            <person name="Wilson R.K."/>
            <person name="Cantarel B.L."/>
            <person name="Coutinho P.M."/>
            <person name="Henrissat B."/>
            <person name="Crock L.W."/>
            <person name="Russell A."/>
            <person name="Verberkmoes N.C."/>
            <person name="Hettich R.L."/>
            <person name="Gordon J.I."/>
        </authorList>
    </citation>
    <scope>NUCLEOTIDE SEQUENCE [LARGE SCALE GENOMIC DNA]</scope>
    <source>
        <strain evidence="6">ATCC 27750 / DSM 3376 / VPI C15-48 / C15-B4</strain>
    </source>
</reference>
<evidence type="ECO:0000256" key="3">
    <source>
        <dbReference type="ARBA" id="ARBA00023143"/>
    </source>
</evidence>
<accession>C4Z5F6</accession>
<dbReference type="KEGG" id="eel:EUBELI_00807"/>
<protein>
    <recommendedName>
        <fullName evidence="4">Flagellar hook-basal body complex protein FliE</fullName>
    </recommendedName>
</protein>
<dbReference type="Pfam" id="PF02049">
    <property type="entry name" value="FliE"/>
    <property type="match status" value="1"/>
</dbReference>
<dbReference type="EMBL" id="CP001104">
    <property type="protein sequence ID" value="ACR71815.1"/>
    <property type="molecule type" value="Genomic_DNA"/>
</dbReference>
<dbReference type="HAMAP" id="MF_00724">
    <property type="entry name" value="FliE"/>
    <property type="match status" value="1"/>
</dbReference>
<evidence type="ECO:0000313" key="5">
    <source>
        <dbReference type="EMBL" id="ACR71815.1"/>
    </source>
</evidence>
<evidence type="ECO:0000256" key="4">
    <source>
        <dbReference type="HAMAP-Rule" id="MF_00724"/>
    </source>
</evidence>
<keyword evidence="3 4" id="KW-0975">Bacterial flagellum</keyword>
<keyword evidence="6" id="KW-1185">Reference proteome</keyword>
<comment type="subcellular location">
    <subcellularLocation>
        <location evidence="1 4">Bacterial flagellum basal body</location>
    </subcellularLocation>
</comment>
<name>C4Z5F6_LACE2</name>
<dbReference type="STRING" id="515620.EUBELI_00807"/>
<dbReference type="GO" id="GO:0005198">
    <property type="term" value="F:structural molecule activity"/>
    <property type="evidence" value="ECO:0007669"/>
    <property type="project" value="InterPro"/>
</dbReference>
<evidence type="ECO:0000256" key="1">
    <source>
        <dbReference type="ARBA" id="ARBA00004117"/>
    </source>
</evidence>
<proteinExistence type="inferred from homology"/>
<comment type="similarity">
    <text evidence="2 4">Belongs to the FliE family.</text>
</comment>
<dbReference type="PANTHER" id="PTHR34653:SF1">
    <property type="entry name" value="FLAGELLAR HOOK-BASAL BODY COMPLEX PROTEIN FLIE"/>
    <property type="match status" value="1"/>
</dbReference>
<dbReference type="AlphaFoldDB" id="C4Z5F6"/>
<dbReference type="GO" id="GO:0071973">
    <property type="term" value="P:bacterial-type flagellum-dependent cell motility"/>
    <property type="evidence" value="ECO:0007669"/>
    <property type="project" value="InterPro"/>
</dbReference>
<dbReference type="GO" id="GO:0003774">
    <property type="term" value="F:cytoskeletal motor activity"/>
    <property type="evidence" value="ECO:0007669"/>
    <property type="project" value="InterPro"/>
</dbReference>
<dbReference type="InterPro" id="IPR001624">
    <property type="entry name" value="FliE"/>
</dbReference>
<evidence type="ECO:0000256" key="2">
    <source>
        <dbReference type="ARBA" id="ARBA00009272"/>
    </source>
</evidence>
<dbReference type="Proteomes" id="UP000001476">
    <property type="component" value="Chromosome"/>
</dbReference>
<evidence type="ECO:0000313" key="6">
    <source>
        <dbReference type="Proteomes" id="UP000001476"/>
    </source>
</evidence>
<dbReference type="eggNOG" id="COG1677">
    <property type="taxonomic scope" value="Bacteria"/>
</dbReference>
<dbReference type="PANTHER" id="PTHR34653">
    <property type="match status" value="1"/>
</dbReference>
<dbReference type="HOGENOM" id="CLU_147249_3_4_9"/>
<gene>
    <name evidence="4" type="primary">fliE</name>
    <name evidence="5" type="ordered locus">EUBELI_00807</name>
</gene>
<dbReference type="GO" id="GO:0009425">
    <property type="term" value="C:bacterial-type flagellum basal body"/>
    <property type="evidence" value="ECO:0007669"/>
    <property type="project" value="UniProtKB-SubCell"/>
</dbReference>
<organism evidence="5 6">
    <name type="scientific">Lachnospira eligens (strain ATCC 27750 / DSM 3376 / VPI C15-48 / C15-B4)</name>
    <name type="common">Eubacterium eligens</name>
    <dbReference type="NCBI Taxonomy" id="515620"/>
    <lineage>
        <taxon>Bacteria</taxon>
        <taxon>Bacillati</taxon>
        <taxon>Bacillota</taxon>
        <taxon>Clostridia</taxon>
        <taxon>Lachnospirales</taxon>
        <taxon>Lachnospiraceae</taxon>
        <taxon>Lachnospira</taxon>
    </lineage>
</organism>